<dbReference type="Proteomes" id="UP000509371">
    <property type="component" value="Chromosome"/>
</dbReference>
<gene>
    <name evidence="1" type="ORF">MP3633_0090</name>
</gene>
<reference evidence="1 2" key="1">
    <citation type="submission" date="2020-06" db="EMBL/GenBank/DDBJ databases">
        <authorList>
            <person name="Voronona O.L."/>
            <person name="Aksenova E.I."/>
            <person name="Kunda M.S."/>
            <person name="Semenov A.N."/>
            <person name="Ryzhova N."/>
        </authorList>
    </citation>
    <scope>NUCLEOTIDE SEQUENCE [LARGE SCALE GENOMIC DNA]</scope>
    <source>
        <strain evidence="1 2">MPKMM3633</strain>
    </source>
</reference>
<dbReference type="AlphaFoldDB" id="A0A859CRS6"/>
<accession>A0A859CRS6</accession>
<protein>
    <submittedName>
        <fullName evidence="1">Uncharacterized protein</fullName>
    </submittedName>
</protein>
<sequence length="41" mass="4578">MSTLIDKDTKNALKLKAFPMRANNNLVTICHLVLLNEAGYC</sequence>
<dbReference type="KEGG" id="mpri:MP3633_0090"/>
<evidence type="ECO:0000313" key="1">
    <source>
        <dbReference type="EMBL" id="QKK78828.1"/>
    </source>
</evidence>
<evidence type="ECO:0000313" key="2">
    <source>
        <dbReference type="Proteomes" id="UP000509371"/>
    </source>
</evidence>
<organism evidence="1 2">
    <name type="scientific">Marinomonas primoryensis</name>
    <dbReference type="NCBI Taxonomy" id="178399"/>
    <lineage>
        <taxon>Bacteria</taxon>
        <taxon>Pseudomonadati</taxon>
        <taxon>Pseudomonadota</taxon>
        <taxon>Gammaproteobacteria</taxon>
        <taxon>Oceanospirillales</taxon>
        <taxon>Oceanospirillaceae</taxon>
        <taxon>Marinomonas</taxon>
    </lineage>
</organism>
<dbReference type="EMBL" id="CP054301">
    <property type="protein sequence ID" value="QKK78828.1"/>
    <property type="molecule type" value="Genomic_DNA"/>
</dbReference>
<proteinExistence type="predicted"/>
<name>A0A859CRS6_9GAMM</name>